<dbReference type="InterPro" id="IPR042094">
    <property type="entry name" value="T2SS_GspF_sf"/>
</dbReference>
<feature type="transmembrane region" description="Helical" evidence="6">
    <location>
        <begin position="51"/>
        <end position="71"/>
    </location>
</feature>
<evidence type="ECO:0000256" key="5">
    <source>
        <dbReference type="ARBA" id="ARBA00023136"/>
    </source>
</evidence>
<dbReference type="Proteomes" id="UP001206924">
    <property type="component" value="Unassembled WGS sequence"/>
</dbReference>
<dbReference type="InterPro" id="IPR018076">
    <property type="entry name" value="T2SS_GspF_dom"/>
</dbReference>
<keyword evidence="5 6" id="KW-0472">Membrane</keyword>
<evidence type="ECO:0000256" key="6">
    <source>
        <dbReference type="SAM" id="Phobius"/>
    </source>
</evidence>
<accession>A0ABT1NSS1</accession>
<keyword evidence="9" id="KW-1185">Reference proteome</keyword>
<keyword evidence="4 6" id="KW-1133">Transmembrane helix</keyword>
<reference evidence="8 9" key="1">
    <citation type="submission" date="2022-07" db="EMBL/GenBank/DDBJ databases">
        <title>Novel species in genus Arthrobacter.</title>
        <authorList>
            <person name="Liu Y."/>
        </authorList>
    </citation>
    <scope>NUCLEOTIDE SEQUENCE [LARGE SCALE GENOMIC DNA]</scope>
    <source>
        <strain evidence="9">zg-Y859</strain>
    </source>
</reference>
<feature type="transmembrane region" description="Helical" evidence="6">
    <location>
        <begin position="246"/>
        <end position="268"/>
    </location>
</feature>
<evidence type="ECO:0000256" key="1">
    <source>
        <dbReference type="ARBA" id="ARBA00004651"/>
    </source>
</evidence>
<dbReference type="EMBL" id="JANFLP010000006">
    <property type="protein sequence ID" value="MCQ1949509.1"/>
    <property type="molecule type" value="Genomic_DNA"/>
</dbReference>
<dbReference type="PANTHER" id="PTHR35007">
    <property type="entry name" value="INTEGRAL MEMBRANE PROTEIN-RELATED"/>
    <property type="match status" value="1"/>
</dbReference>
<keyword evidence="2" id="KW-1003">Cell membrane</keyword>
<evidence type="ECO:0000259" key="7">
    <source>
        <dbReference type="Pfam" id="PF00482"/>
    </source>
</evidence>
<dbReference type="PANTHER" id="PTHR35007:SF2">
    <property type="entry name" value="PILUS ASSEMBLE PROTEIN"/>
    <property type="match status" value="1"/>
</dbReference>
<evidence type="ECO:0000313" key="9">
    <source>
        <dbReference type="Proteomes" id="UP001206924"/>
    </source>
</evidence>
<feature type="transmembrane region" description="Helical" evidence="6">
    <location>
        <begin position="219"/>
        <end position="240"/>
    </location>
</feature>
<protein>
    <submittedName>
        <fullName evidence="8">Type II secretion system F family protein</fullName>
    </submittedName>
</protein>
<feature type="transmembrane region" description="Helical" evidence="6">
    <location>
        <begin position="77"/>
        <end position="94"/>
    </location>
</feature>
<evidence type="ECO:0000256" key="3">
    <source>
        <dbReference type="ARBA" id="ARBA00022692"/>
    </source>
</evidence>
<feature type="domain" description="Type II secretion system protein GspF" evidence="7">
    <location>
        <begin position="114"/>
        <end position="238"/>
    </location>
</feature>
<comment type="subcellular location">
    <subcellularLocation>
        <location evidence="1">Cell membrane</location>
        <topology evidence="1">Multi-pass membrane protein</topology>
    </subcellularLocation>
</comment>
<comment type="caution">
    <text evidence="8">The sequence shown here is derived from an EMBL/GenBank/DDBJ whole genome shotgun (WGS) entry which is preliminary data.</text>
</comment>
<gene>
    <name evidence="8" type="ORF">NNX28_06135</name>
</gene>
<feature type="transmembrane region" description="Helical" evidence="6">
    <location>
        <begin position="6"/>
        <end position="24"/>
    </location>
</feature>
<keyword evidence="3 6" id="KW-0812">Transmembrane</keyword>
<dbReference type="RefSeq" id="WP_255797198.1">
    <property type="nucleotide sequence ID" value="NZ_CP104263.1"/>
</dbReference>
<evidence type="ECO:0000313" key="8">
    <source>
        <dbReference type="EMBL" id="MCQ1949509.1"/>
    </source>
</evidence>
<organism evidence="8 9">
    <name type="scientific">Arthrobacter jinronghuae</name>
    <dbReference type="NCBI Taxonomy" id="2964609"/>
    <lineage>
        <taxon>Bacteria</taxon>
        <taxon>Bacillati</taxon>
        <taxon>Actinomycetota</taxon>
        <taxon>Actinomycetes</taxon>
        <taxon>Micrococcales</taxon>
        <taxon>Micrococcaceae</taxon>
        <taxon>Arthrobacter</taxon>
    </lineage>
</organism>
<dbReference type="Gene3D" id="1.20.81.30">
    <property type="entry name" value="Type II secretion system (T2SS), domain F"/>
    <property type="match status" value="1"/>
</dbReference>
<proteinExistence type="predicted"/>
<name>A0ABT1NSS1_9MICC</name>
<sequence length="285" mass="30757">MSAAAGLTLGMGLLLLWQSCWIPAAHTPSRRRRTGYLDDLLRQAGIERVRAAGLLAACAVTGVFVLLLFFILTLSLPIAACFALFGAGLPYALVRMQARRRRASLAELWPDVVDHLRSAIRAGLSLPEALIQLAGNGPEELRGYFRTFAADYRSGGNFEDSLTRLKDNLADPVADRIIEALRITRQVGGTDLGRLLGTLAGFLRENARTRSELLARQSWTVNAARLAVAAPWAVLLLLAARPETAAAYNSAAGATVLVAGIGISVLCYRLMLRIGALPEDVRVLR</sequence>
<evidence type="ECO:0000256" key="4">
    <source>
        <dbReference type="ARBA" id="ARBA00022989"/>
    </source>
</evidence>
<evidence type="ECO:0000256" key="2">
    <source>
        <dbReference type="ARBA" id="ARBA00022475"/>
    </source>
</evidence>
<dbReference type="Pfam" id="PF00482">
    <property type="entry name" value="T2SSF"/>
    <property type="match status" value="1"/>
</dbReference>